<reference evidence="3 4" key="1">
    <citation type="submission" date="2016-10" db="EMBL/GenBank/DDBJ databases">
        <authorList>
            <person name="de Groot N.N."/>
        </authorList>
    </citation>
    <scope>NUCLEOTIDE SEQUENCE [LARGE SCALE GENOMIC DNA]</scope>
    <source>
        <strain evidence="3 4">DSM 17074</strain>
    </source>
</reference>
<organism evidence="3 4">
    <name type="scientific">Halolactibacillus miurensis</name>
    <dbReference type="NCBI Taxonomy" id="306541"/>
    <lineage>
        <taxon>Bacteria</taxon>
        <taxon>Bacillati</taxon>
        <taxon>Bacillota</taxon>
        <taxon>Bacilli</taxon>
        <taxon>Bacillales</taxon>
        <taxon>Bacillaceae</taxon>
        <taxon>Halolactibacillus</taxon>
    </lineage>
</organism>
<dbReference type="AlphaFoldDB" id="A0A1I6UQW6"/>
<evidence type="ECO:0000313" key="4">
    <source>
        <dbReference type="Proteomes" id="UP000199139"/>
    </source>
</evidence>
<dbReference type="Proteomes" id="UP000199139">
    <property type="component" value="Unassembled WGS sequence"/>
</dbReference>
<evidence type="ECO:0000313" key="3">
    <source>
        <dbReference type="EMBL" id="SFT03727.1"/>
    </source>
</evidence>
<sequence length="50" mass="5736">MSQRYYVGVGASAGGLEALECLFHYIPEDSRLTFIVVQHLSQEFKRLMDE</sequence>
<dbReference type="Proteomes" id="UP000321773">
    <property type="component" value="Unassembled WGS sequence"/>
</dbReference>
<dbReference type="OrthoDB" id="9793421at2"/>
<dbReference type="GO" id="GO:0006935">
    <property type="term" value="P:chemotaxis"/>
    <property type="evidence" value="ECO:0007669"/>
    <property type="project" value="InterPro"/>
</dbReference>
<reference evidence="2 5" key="2">
    <citation type="submission" date="2019-07" db="EMBL/GenBank/DDBJ databases">
        <title>Whole genome shotgun sequence of Halolactibacillus miurensis NBRC 100873.</title>
        <authorList>
            <person name="Hosoyama A."/>
            <person name="Uohara A."/>
            <person name="Ohji S."/>
            <person name="Ichikawa N."/>
        </authorList>
    </citation>
    <scope>NUCLEOTIDE SEQUENCE [LARGE SCALE GENOMIC DNA]</scope>
    <source>
        <strain evidence="2 5">NBRC 100873</strain>
    </source>
</reference>
<keyword evidence="5" id="KW-1185">Reference proteome</keyword>
<dbReference type="GO" id="GO:0000156">
    <property type="term" value="F:phosphorelay response regulator activity"/>
    <property type="evidence" value="ECO:0007669"/>
    <property type="project" value="InterPro"/>
</dbReference>
<proteinExistence type="predicted"/>
<dbReference type="Pfam" id="PF01339">
    <property type="entry name" value="CheB_methylest"/>
    <property type="match status" value="1"/>
</dbReference>
<evidence type="ECO:0000313" key="2">
    <source>
        <dbReference type="EMBL" id="GEM05477.1"/>
    </source>
</evidence>
<evidence type="ECO:0000259" key="1">
    <source>
        <dbReference type="Pfam" id="PF01339"/>
    </source>
</evidence>
<dbReference type="Gene3D" id="3.40.50.180">
    <property type="entry name" value="Methylesterase CheB, C-terminal domain"/>
    <property type="match status" value="1"/>
</dbReference>
<name>A0A1I6UQW6_9BACI</name>
<protein>
    <submittedName>
        <fullName evidence="3">Two-component system, chemotaxis family, CheB/CheR fusion protein</fullName>
    </submittedName>
</protein>
<dbReference type="SUPFAM" id="SSF52738">
    <property type="entry name" value="Methylesterase CheB, C-terminal domain"/>
    <property type="match status" value="1"/>
</dbReference>
<dbReference type="GO" id="GO:0008984">
    <property type="term" value="F:protein-glutamate methylesterase activity"/>
    <property type="evidence" value="ECO:0007669"/>
    <property type="project" value="InterPro"/>
</dbReference>
<feature type="domain" description="CheB-type methylesterase" evidence="1">
    <location>
        <begin position="7"/>
        <end position="49"/>
    </location>
</feature>
<dbReference type="GO" id="GO:0005737">
    <property type="term" value="C:cytoplasm"/>
    <property type="evidence" value="ECO:0007669"/>
    <property type="project" value="InterPro"/>
</dbReference>
<accession>A0A1I6UQW6</accession>
<dbReference type="EMBL" id="BJWJ01000035">
    <property type="protein sequence ID" value="GEM05477.1"/>
    <property type="molecule type" value="Genomic_DNA"/>
</dbReference>
<evidence type="ECO:0000313" key="5">
    <source>
        <dbReference type="Proteomes" id="UP000321773"/>
    </source>
</evidence>
<dbReference type="EMBL" id="FPAI01000031">
    <property type="protein sequence ID" value="SFT03727.1"/>
    <property type="molecule type" value="Genomic_DNA"/>
</dbReference>
<dbReference type="STRING" id="306541.SAMN05421668_1317"/>
<dbReference type="InterPro" id="IPR035909">
    <property type="entry name" value="CheB_C"/>
</dbReference>
<dbReference type="InterPro" id="IPR000673">
    <property type="entry name" value="Sig_transdc_resp-reg_Me-estase"/>
</dbReference>
<gene>
    <name evidence="2" type="ORF">HMI01_24650</name>
    <name evidence="3" type="ORF">SAMN05421668_1317</name>
</gene>